<reference evidence="1" key="1">
    <citation type="journal article" date="2020" name="Nature">
        <title>Giant virus diversity and host interactions through global metagenomics.</title>
        <authorList>
            <person name="Schulz F."/>
            <person name="Roux S."/>
            <person name="Paez-Espino D."/>
            <person name="Jungbluth S."/>
            <person name="Walsh D.A."/>
            <person name="Denef V.J."/>
            <person name="McMahon K.D."/>
            <person name="Konstantinidis K.T."/>
            <person name="Eloe-Fadrosh E.A."/>
            <person name="Kyrpides N.C."/>
            <person name="Woyke T."/>
        </authorList>
    </citation>
    <scope>NUCLEOTIDE SEQUENCE</scope>
    <source>
        <strain evidence="1">GVMAG-S-1101182-85</strain>
    </source>
</reference>
<organism evidence="1">
    <name type="scientific">viral metagenome</name>
    <dbReference type="NCBI Taxonomy" id="1070528"/>
    <lineage>
        <taxon>unclassified sequences</taxon>
        <taxon>metagenomes</taxon>
        <taxon>organismal metagenomes</taxon>
    </lineage>
</organism>
<dbReference type="SUPFAM" id="SSF51182">
    <property type="entry name" value="RmlC-like cupins"/>
    <property type="match status" value="1"/>
</dbReference>
<dbReference type="EMBL" id="MN740829">
    <property type="protein sequence ID" value="QHU14015.1"/>
    <property type="molecule type" value="Genomic_DNA"/>
</dbReference>
<name>A0A6C0K7J2_9ZZZZ</name>
<protein>
    <recommendedName>
        <fullName evidence="2">Cysteine dioxygenase</fullName>
    </recommendedName>
</protein>
<dbReference type="InterPro" id="IPR011051">
    <property type="entry name" value="RmlC_Cupin_sf"/>
</dbReference>
<sequence>MVGYPKSVVCSGNSTQLIIKGQGVFFFEQKDITKSCIFTISSADKKTSLKVVFTKSAILVKNMQTNEPYIDPTNTKGLSQLSGAYYWFSLDSQNQQLYAGVGEARLDTVIYSYKFQHIKGNKVSLETLSIIDISQESESLKPLRILRDPITLTVPLLIKNTEELTMMDIAKGKCLPRANLCAMNQKLYNCIAGPKFVLDDTDFPDFSKAIEYSIKTPGLWCNTKLQQKANEFSKDKPNPNETYLRITLGQNNGESPGVPYVMEIWPIGHFSPVHNHGAANAVIRVLHGRIHVKLFPFLCDSYDSVPEFRTAEFKKGDITWISCSLNQVHQLENLKTNTETCITIQCYMYDEDNVAHYEYFDYLDGDGKKQQYEPDSDMDFVTFKKQMKEEWANKPKKKWWCF</sequence>
<proteinExistence type="predicted"/>
<evidence type="ECO:0008006" key="2">
    <source>
        <dbReference type="Google" id="ProtNLM"/>
    </source>
</evidence>
<dbReference type="AlphaFoldDB" id="A0A6C0K7J2"/>
<dbReference type="Gene3D" id="2.60.120.10">
    <property type="entry name" value="Jelly Rolls"/>
    <property type="match status" value="1"/>
</dbReference>
<dbReference type="CDD" id="cd10548">
    <property type="entry name" value="cupin_CDO"/>
    <property type="match status" value="1"/>
</dbReference>
<accession>A0A6C0K7J2</accession>
<dbReference type="InterPro" id="IPR014710">
    <property type="entry name" value="RmlC-like_jellyroll"/>
</dbReference>
<evidence type="ECO:0000313" key="1">
    <source>
        <dbReference type="EMBL" id="QHU14015.1"/>
    </source>
</evidence>